<dbReference type="PANTHER" id="PTHR30574:SF1">
    <property type="entry name" value="SULPHUR TRANSPORT DOMAIN-CONTAINING PROTEIN"/>
    <property type="match status" value="1"/>
</dbReference>
<gene>
    <name evidence="10" type="ORF">HCU74_05310</name>
</gene>
<evidence type="ECO:0000256" key="6">
    <source>
        <dbReference type="ARBA" id="ARBA00022989"/>
    </source>
</evidence>
<dbReference type="EMBL" id="JAAWWK010000002">
    <property type="protein sequence ID" value="NKI16837.1"/>
    <property type="molecule type" value="Genomic_DNA"/>
</dbReference>
<evidence type="ECO:0000256" key="9">
    <source>
        <dbReference type="SAM" id="Phobius"/>
    </source>
</evidence>
<evidence type="ECO:0000313" key="11">
    <source>
        <dbReference type="Proteomes" id="UP000765845"/>
    </source>
</evidence>
<evidence type="ECO:0000313" key="10">
    <source>
        <dbReference type="EMBL" id="NKI16837.1"/>
    </source>
</evidence>
<evidence type="ECO:0000256" key="2">
    <source>
        <dbReference type="ARBA" id="ARBA00022448"/>
    </source>
</evidence>
<evidence type="ECO:0000256" key="3">
    <source>
        <dbReference type="ARBA" id="ARBA00022475"/>
    </source>
</evidence>
<comment type="caution">
    <text evidence="10">The sequence shown here is derived from an EMBL/GenBank/DDBJ whole genome shotgun (WGS) entry which is preliminary data.</text>
</comment>
<proteinExistence type="inferred from homology"/>
<dbReference type="Proteomes" id="UP000765845">
    <property type="component" value="Unassembled WGS sequence"/>
</dbReference>
<comment type="subcellular location">
    <subcellularLocation>
        <location evidence="1">Cell inner membrane</location>
        <topology evidence="1">Multi-pass membrane protein</topology>
    </subcellularLocation>
</comment>
<feature type="transmembrane region" description="Helical" evidence="9">
    <location>
        <begin position="119"/>
        <end position="140"/>
    </location>
</feature>
<dbReference type="InterPro" id="IPR007272">
    <property type="entry name" value="Sulf_transp_TsuA/YedE"/>
</dbReference>
<evidence type="ECO:0000256" key="4">
    <source>
        <dbReference type="ARBA" id="ARBA00022519"/>
    </source>
</evidence>
<name>A0ABX1GED7_9GAMM</name>
<keyword evidence="2" id="KW-0813">Transport</keyword>
<protein>
    <submittedName>
        <fullName evidence="10">YeeE/YedE family protein</fullName>
    </submittedName>
</protein>
<comment type="similarity">
    <text evidence="8">Belongs to the TsuA/YedE (TC 9.B.102) family.</text>
</comment>
<evidence type="ECO:0000256" key="8">
    <source>
        <dbReference type="ARBA" id="ARBA00035655"/>
    </source>
</evidence>
<reference evidence="10 11" key="1">
    <citation type="submission" date="2020-04" db="EMBL/GenBank/DDBJ databases">
        <authorList>
            <person name="Yoon J."/>
        </authorList>
    </citation>
    <scope>NUCLEOTIDE SEQUENCE [LARGE SCALE GENOMIC DNA]</scope>
    <source>
        <strain evidence="10 11">KMU-166</strain>
    </source>
</reference>
<dbReference type="RefSeq" id="WP_168449384.1">
    <property type="nucleotide sequence ID" value="NZ_JAAWWK010000002.1"/>
</dbReference>
<keyword evidence="7 9" id="KW-0472">Membrane</keyword>
<accession>A0ABX1GED7</accession>
<dbReference type="Pfam" id="PF04143">
    <property type="entry name" value="Sulf_transp"/>
    <property type="match status" value="1"/>
</dbReference>
<dbReference type="PANTHER" id="PTHR30574">
    <property type="entry name" value="INNER MEMBRANE PROTEIN YEDE"/>
    <property type="match status" value="1"/>
</dbReference>
<keyword evidence="5 9" id="KW-0812">Transmembrane</keyword>
<evidence type="ECO:0000256" key="1">
    <source>
        <dbReference type="ARBA" id="ARBA00004429"/>
    </source>
</evidence>
<keyword evidence="6 9" id="KW-1133">Transmembrane helix</keyword>
<keyword evidence="3" id="KW-1003">Cell membrane</keyword>
<feature type="transmembrane region" description="Helical" evidence="9">
    <location>
        <begin position="79"/>
        <end position="98"/>
    </location>
</feature>
<feature type="transmembrane region" description="Helical" evidence="9">
    <location>
        <begin position="53"/>
        <end position="73"/>
    </location>
</feature>
<sequence length="144" mass="14509">MATEFTPVLSTLGGLLIGASALLLMWSMGRIAGISGIVSGAAMEASSERNWRLVFLLGLMLGGGLAALLFGSLDGVQPVTSTGLLVVAGLVVGVGTAMGSGCTSGHGVCGISRFSPRSIVATLIFMSSGIVTVFVLRHLLGETL</sequence>
<keyword evidence="11" id="KW-1185">Reference proteome</keyword>
<organism evidence="10 11">
    <name type="scientific">Spongiibacter thalassae</name>
    <dbReference type="NCBI Taxonomy" id="2721624"/>
    <lineage>
        <taxon>Bacteria</taxon>
        <taxon>Pseudomonadati</taxon>
        <taxon>Pseudomonadota</taxon>
        <taxon>Gammaproteobacteria</taxon>
        <taxon>Cellvibrionales</taxon>
        <taxon>Spongiibacteraceae</taxon>
        <taxon>Spongiibacter</taxon>
    </lineage>
</organism>
<feature type="transmembrane region" description="Helical" evidence="9">
    <location>
        <begin position="12"/>
        <end position="32"/>
    </location>
</feature>
<evidence type="ECO:0000256" key="5">
    <source>
        <dbReference type="ARBA" id="ARBA00022692"/>
    </source>
</evidence>
<keyword evidence="4" id="KW-0997">Cell inner membrane</keyword>
<evidence type="ECO:0000256" key="7">
    <source>
        <dbReference type="ARBA" id="ARBA00023136"/>
    </source>
</evidence>